<keyword evidence="10" id="KW-0239">DNA-directed DNA polymerase</keyword>
<dbReference type="GO" id="GO:0006261">
    <property type="term" value="P:DNA-templated DNA replication"/>
    <property type="evidence" value="ECO:0007669"/>
    <property type="project" value="TreeGrafter"/>
</dbReference>
<evidence type="ECO:0000256" key="13">
    <source>
        <dbReference type="ARBA" id="ARBA00074577"/>
    </source>
</evidence>
<dbReference type="Pfam" id="PF12169">
    <property type="entry name" value="DNA_pol3_gamma3"/>
    <property type="match status" value="1"/>
</dbReference>
<dbReference type="InterPro" id="IPR045085">
    <property type="entry name" value="HLD_clamp_pol_III_gamma_tau"/>
</dbReference>
<proteinExistence type="inferred from homology"/>
<feature type="compositionally biased region" description="Low complexity" evidence="14">
    <location>
        <begin position="638"/>
        <end position="649"/>
    </location>
</feature>
<feature type="region of interest" description="Disordered" evidence="14">
    <location>
        <begin position="737"/>
        <end position="838"/>
    </location>
</feature>
<comment type="function">
    <text evidence="11">DNA polymerase III is a complex, multichain enzyme responsible for most of the replicative synthesis in bacteria. This DNA polymerase also exhibits 3' to 5' exonuclease activity.</text>
</comment>
<feature type="compositionally biased region" description="Low complexity" evidence="14">
    <location>
        <begin position="747"/>
        <end position="765"/>
    </location>
</feature>
<feature type="compositionally biased region" description="Low complexity" evidence="14">
    <location>
        <begin position="916"/>
        <end position="938"/>
    </location>
</feature>
<dbReference type="GO" id="GO:0046872">
    <property type="term" value="F:metal ion binding"/>
    <property type="evidence" value="ECO:0007669"/>
    <property type="project" value="UniProtKB-KW"/>
</dbReference>
<feature type="domain" description="AAA+ ATPase" evidence="15">
    <location>
        <begin position="48"/>
        <end position="196"/>
    </location>
</feature>
<dbReference type="Pfam" id="PF13177">
    <property type="entry name" value="DNA_pol3_delta2"/>
    <property type="match status" value="1"/>
</dbReference>
<feature type="region of interest" description="Disordered" evidence="14">
    <location>
        <begin position="480"/>
        <end position="649"/>
    </location>
</feature>
<dbReference type="STRING" id="930171.Asphe3_05810"/>
<feature type="compositionally biased region" description="Acidic residues" evidence="14">
    <location>
        <begin position="903"/>
        <end position="912"/>
    </location>
</feature>
<keyword evidence="9" id="KW-0067">ATP-binding</keyword>
<evidence type="ECO:0000256" key="11">
    <source>
        <dbReference type="ARBA" id="ARBA00037724"/>
    </source>
</evidence>
<dbReference type="CDD" id="cd18137">
    <property type="entry name" value="HLD_clamp_pol_III_gamma_tau"/>
    <property type="match status" value="1"/>
</dbReference>
<reference evidence="16 17" key="1">
    <citation type="journal article" date="2011" name="Stand. Genomic Sci.">
        <title>Complete genome sequence of Arthrobacter phenanthrenivorans type strain (Sphe3).</title>
        <authorList>
            <person name="Kallimanis A."/>
            <person name="Labutti K.M."/>
            <person name="Lapidus A."/>
            <person name="Clum A."/>
            <person name="Lykidis A."/>
            <person name="Mavromatis K."/>
            <person name="Pagani I."/>
            <person name="Liolios K."/>
            <person name="Ivanova N."/>
            <person name="Goodwin L."/>
            <person name="Pitluck S."/>
            <person name="Chen A."/>
            <person name="Palaniappan K."/>
            <person name="Markowitz V."/>
            <person name="Bristow J."/>
            <person name="Velentzas A.D."/>
            <person name="Perisynakis A."/>
            <person name="Ouzounis C.C."/>
            <person name="Kyrpides N.C."/>
            <person name="Koukkou A.I."/>
            <person name="Drainas C."/>
        </authorList>
    </citation>
    <scope>NUCLEOTIDE SEQUENCE [LARGE SCALE GENOMIC DNA]</scope>
    <source>
        <strain evidence="17">DSM 18606 / JCM 16027 / LMG 23796 / Sphe3</strain>
    </source>
</reference>
<dbReference type="PANTHER" id="PTHR11669">
    <property type="entry name" value="REPLICATION FACTOR C / DNA POLYMERASE III GAMMA-TAU SUBUNIT"/>
    <property type="match status" value="1"/>
</dbReference>
<feature type="compositionally biased region" description="Low complexity" evidence="14">
    <location>
        <begin position="603"/>
        <end position="625"/>
    </location>
</feature>
<protein>
    <recommendedName>
        <fullName evidence="13">DNA polymerase III subunit gamma/tau</fullName>
        <ecNumber evidence="2">2.7.7.7</ecNumber>
    </recommendedName>
</protein>
<evidence type="ECO:0000313" key="17">
    <source>
        <dbReference type="Proteomes" id="UP000008639"/>
    </source>
</evidence>
<dbReference type="Gene3D" id="1.20.272.10">
    <property type="match status" value="1"/>
</dbReference>
<dbReference type="PANTHER" id="PTHR11669:SF0">
    <property type="entry name" value="PROTEIN STICHEL-LIKE 2"/>
    <property type="match status" value="1"/>
</dbReference>
<name>F0MAW6_PSEPM</name>
<evidence type="ECO:0000256" key="7">
    <source>
        <dbReference type="ARBA" id="ARBA00022741"/>
    </source>
</evidence>
<keyword evidence="5" id="KW-0235">DNA replication</keyword>
<dbReference type="InterPro" id="IPR012763">
    <property type="entry name" value="DNA_pol_III_sug/sutau_N"/>
</dbReference>
<feature type="compositionally biased region" description="Low complexity" evidence="14">
    <location>
        <begin position="532"/>
        <end position="552"/>
    </location>
</feature>
<dbReference type="GO" id="GO:0009360">
    <property type="term" value="C:DNA polymerase III complex"/>
    <property type="evidence" value="ECO:0007669"/>
    <property type="project" value="InterPro"/>
</dbReference>
<dbReference type="FunFam" id="3.40.50.300:FF:000014">
    <property type="entry name" value="DNA polymerase III subunit gamma/tau"/>
    <property type="match status" value="1"/>
</dbReference>
<dbReference type="KEGG" id="apn:Asphe3_05810"/>
<feature type="region of interest" description="Disordered" evidence="14">
    <location>
        <begin position="425"/>
        <end position="460"/>
    </location>
</feature>
<comment type="catalytic activity">
    <reaction evidence="12">
        <text>DNA(n) + a 2'-deoxyribonucleoside 5'-triphosphate = DNA(n+1) + diphosphate</text>
        <dbReference type="Rhea" id="RHEA:22508"/>
        <dbReference type="Rhea" id="RHEA-COMP:17339"/>
        <dbReference type="Rhea" id="RHEA-COMP:17340"/>
        <dbReference type="ChEBI" id="CHEBI:33019"/>
        <dbReference type="ChEBI" id="CHEBI:61560"/>
        <dbReference type="ChEBI" id="CHEBI:173112"/>
        <dbReference type="EC" id="2.7.7.7"/>
    </reaction>
</comment>
<evidence type="ECO:0000259" key="15">
    <source>
        <dbReference type="SMART" id="SM00382"/>
    </source>
</evidence>
<evidence type="ECO:0000256" key="5">
    <source>
        <dbReference type="ARBA" id="ARBA00022705"/>
    </source>
</evidence>
<dbReference type="InterPro" id="IPR003593">
    <property type="entry name" value="AAA+_ATPase"/>
</dbReference>
<evidence type="ECO:0000256" key="9">
    <source>
        <dbReference type="ARBA" id="ARBA00022840"/>
    </source>
</evidence>
<dbReference type="Proteomes" id="UP000008639">
    <property type="component" value="Chromosome"/>
</dbReference>
<sequence>MSARIGRVFSVTVTTALYRRYRPDSFADVIGQEHVTGPLMTALRKNRVNHAYLFSGPRGCGKTTSARILARCLNCAQGPTDTPCGTCPSCIELARGGSGSLDVIEIDAASHGGVDDARDLRERATYAPVRDRYKIFIIDEAHMVTSAGFNALLKIVEEPPEHIKFIFATTEPDKVIGTIRSRTHHYPFRLVPPEPLMAYLELLCNQENVPVAPGVLSLVIRAGGGSVRDSLSVLDQLMAGAGPNGLDYELAVALLGYTHASLLDDVVEAVAASDAATVFRAVDRVIQTGHDPRRFVEDLLERFRDLIIVQAMPESAQTILRGMPADQIARLQNQAHNLGAAELSRAADVTNTALTEMTGATSPRLHLELLCARILLPSSEQNERGIAARIDRVERRLNYAGNDVGAPAAPAGAAAGTAPAGAAAASAAPAGSLERRAGERPPAPPQPDGTTGPAVSAPVPAAPVPAAAAAGDVQHVKAPGAASTVSAAQNASPAPGASPASTAHGPAAAEAPTLAQRAQPGPASPAVPPVSAPHAAPTAARDASSAADGTRAPLTAPRVSTDDWPVDESAGNRPSAASPVPSAARDHDSGAPRRKEAHGGMEQQSRAASGAAQAPAARQSTAPPSGTSAQSAGPPVPSTGTAPGTAAVPAPGVMGDVEVLRRAWPDVLQTLSKIKRSTWALVEPNAQVAAFDGQILTLAFTTSGLAGAFGRADHSENLRQAIHKTVGIDCQINATANGASTQTSSDPNPKVPASPAAPATSADVAWGLAPAPAPSPDDAAQQPGVGARQPGVATGSNAARREGSPADPAVQQRQDPGSAQDHVGQPRQASAEARVDHAAVPASVPAAAHRDLAAGVGQLRPEAQPASTVPASAAAVPAPAAFAPAGDYSYSDDDWGPARDEDAPPLDEEPPMDWDPSPQLRPQSQPQPKSQSQPEVQQADPAPSGNAEPAGSGRAGGRPAGAPHDPWTRAVEQAPGVWVVGEESNVGRTATAALPDETPAAPVPAPRYEPAAAQVPPSIPVTAPGSRAEPDWGLATAAAAAPSSDGGRPGPGAPVPGVASPEPAREPEFAMASAMSAPAAAPSQTGHAVGPATQAGRPAASAAASAPAAPRAVTAVPAKADPAASAAAETRQSLYQRLSNSPEAEAGRAKAPARAVTAAATYVQDIPSADDETIEESGVFGRAAVERILGGKLIEERSPDGSPLAPRY</sequence>
<dbReference type="InterPro" id="IPR008921">
    <property type="entry name" value="DNA_pol3_clamp-load_cplx_C"/>
</dbReference>
<feature type="compositionally biased region" description="Low complexity" evidence="14">
    <location>
        <begin position="1031"/>
        <end position="1046"/>
    </location>
</feature>
<dbReference type="GO" id="GO:0003677">
    <property type="term" value="F:DNA binding"/>
    <property type="evidence" value="ECO:0007669"/>
    <property type="project" value="InterPro"/>
</dbReference>
<evidence type="ECO:0000256" key="10">
    <source>
        <dbReference type="ARBA" id="ARBA00022932"/>
    </source>
</evidence>
<feature type="compositionally biased region" description="Polar residues" evidence="14">
    <location>
        <begin position="737"/>
        <end position="746"/>
    </location>
</feature>
<evidence type="ECO:0000256" key="3">
    <source>
        <dbReference type="ARBA" id="ARBA00022679"/>
    </source>
</evidence>
<dbReference type="RefSeq" id="WP_013599735.1">
    <property type="nucleotide sequence ID" value="NC_015145.1"/>
</dbReference>
<dbReference type="InterPro" id="IPR027417">
    <property type="entry name" value="P-loop_NTPase"/>
</dbReference>
<dbReference type="Pfam" id="PF22608">
    <property type="entry name" value="DNAX_ATPase_lid"/>
    <property type="match status" value="1"/>
</dbReference>
<gene>
    <name evidence="16" type="ordered locus">Asphe3_05810</name>
</gene>
<dbReference type="InterPro" id="IPR022754">
    <property type="entry name" value="DNA_pol_III_gamma-3"/>
</dbReference>
<evidence type="ECO:0000256" key="8">
    <source>
        <dbReference type="ARBA" id="ARBA00022833"/>
    </source>
</evidence>
<comment type="similarity">
    <text evidence="1">Belongs to the DnaX/STICHEL family.</text>
</comment>
<dbReference type="NCBIfam" id="TIGR02397">
    <property type="entry name" value="dnaX_nterm"/>
    <property type="match status" value="1"/>
</dbReference>
<dbReference type="SMART" id="SM00382">
    <property type="entry name" value="AAA"/>
    <property type="match status" value="1"/>
</dbReference>
<evidence type="ECO:0000256" key="4">
    <source>
        <dbReference type="ARBA" id="ARBA00022695"/>
    </source>
</evidence>
<feature type="compositionally biased region" description="Low complexity" evidence="14">
    <location>
        <begin position="486"/>
        <end position="521"/>
    </location>
</feature>
<dbReference type="InterPro" id="IPR050238">
    <property type="entry name" value="DNA_Rep/Repair_Clamp_Loader"/>
</dbReference>
<keyword evidence="8" id="KW-0862">Zinc</keyword>
<feature type="compositionally biased region" description="Low complexity" evidence="14">
    <location>
        <begin position="863"/>
        <end position="885"/>
    </location>
</feature>
<accession>F0MAW6</accession>
<dbReference type="FunFam" id="1.20.272.10:FF:000003">
    <property type="entry name" value="DNA polymerase III subunit gamma/tau"/>
    <property type="match status" value="1"/>
</dbReference>
<feature type="region of interest" description="Disordered" evidence="14">
    <location>
        <begin position="855"/>
        <end position="1154"/>
    </location>
</feature>
<dbReference type="CDD" id="cd00009">
    <property type="entry name" value="AAA"/>
    <property type="match status" value="1"/>
</dbReference>
<dbReference type="Gene3D" id="3.40.50.300">
    <property type="entry name" value="P-loop containing nucleotide triphosphate hydrolases"/>
    <property type="match status" value="1"/>
</dbReference>
<feature type="compositionally biased region" description="Basic and acidic residues" evidence="14">
    <location>
        <begin position="584"/>
        <end position="599"/>
    </location>
</feature>
<dbReference type="EC" id="2.7.7.7" evidence="2"/>
<keyword evidence="7" id="KW-0547">Nucleotide-binding</keyword>
<dbReference type="Gene3D" id="1.10.8.60">
    <property type="match status" value="1"/>
</dbReference>
<dbReference type="NCBIfam" id="NF005846">
    <property type="entry name" value="PRK07764.1-6"/>
    <property type="match status" value="1"/>
</dbReference>
<dbReference type="AlphaFoldDB" id="F0MAW6"/>
<keyword evidence="4" id="KW-0548">Nucleotidyltransferase</keyword>
<dbReference type="HOGENOM" id="CLU_006229_3_1_11"/>
<dbReference type="GO" id="GO:0005524">
    <property type="term" value="F:ATP binding"/>
    <property type="evidence" value="ECO:0007669"/>
    <property type="project" value="UniProtKB-KW"/>
</dbReference>
<evidence type="ECO:0000256" key="12">
    <source>
        <dbReference type="ARBA" id="ARBA00049244"/>
    </source>
</evidence>
<evidence type="ECO:0000256" key="6">
    <source>
        <dbReference type="ARBA" id="ARBA00022723"/>
    </source>
</evidence>
<feature type="compositionally biased region" description="Low complexity" evidence="14">
    <location>
        <begin position="1070"/>
        <end position="1083"/>
    </location>
</feature>
<feature type="compositionally biased region" description="Pro residues" evidence="14">
    <location>
        <begin position="522"/>
        <end position="531"/>
    </location>
</feature>
<dbReference type="SUPFAM" id="SSF48019">
    <property type="entry name" value="post-AAA+ oligomerization domain-like"/>
    <property type="match status" value="1"/>
</dbReference>
<feature type="compositionally biased region" description="Low complexity" evidence="14">
    <location>
        <begin position="574"/>
        <end position="583"/>
    </location>
</feature>
<evidence type="ECO:0000256" key="14">
    <source>
        <dbReference type="SAM" id="MobiDB-lite"/>
    </source>
</evidence>
<evidence type="ECO:0000256" key="2">
    <source>
        <dbReference type="ARBA" id="ARBA00012417"/>
    </source>
</evidence>
<dbReference type="EMBL" id="CP002379">
    <property type="protein sequence ID" value="ADX71793.1"/>
    <property type="molecule type" value="Genomic_DNA"/>
</dbReference>
<dbReference type="eggNOG" id="COG2812">
    <property type="taxonomic scope" value="Bacteria"/>
</dbReference>
<keyword evidence="3" id="KW-0808">Transferase</keyword>
<evidence type="ECO:0000256" key="1">
    <source>
        <dbReference type="ARBA" id="ARBA00006360"/>
    </source>
</evidence>
<keyword evidence="6" id="KW-0479">Metal-binding</keyword>
<dbReference type="SUPFAM" id="SSF52540">
    <property type="entry name" value="P-loop containing nucleoside triphosphate hydrolases"/>
    <property type="match status" value="1"/>
</dbReference>
<feature type="compositionally biased region" description="Low complexity" evidence="14">
    <location>
        <begin position="1091"/>
        <end position="1128"/>
    </location>
</feature>
<evidence type="ECO:0000313" key="16">
    <source>
        <dbReference type="EMBL" id="ADX71793.1"/>
    </source>
</evidence>
<dbReference type="GO" id="GO:0003887">
    <property type="term" value="F:DNA-directed DNA polymerase activity"/>
    <property type="evidence" value="ECO:0007669"/>
    <property type="project" value="UniProtKB-KW"/>
</dbReference>
<organism evidence="16 17">
    <name type="scientific">Pseudarthrobacter phenanthrenivorans (strain DSM 18606 / JCM 16027 / LMG 23796 / Sphe3)</name>
    <name type="common">Arthrobacter phenanthrenivorans</name>
    <dbReference type="NCBI Taxonomy" id="930171"/>
    <lineage>
        <taxon>Bacteria</taxon>
        <taxon>Bacillati</taxon>
        <taxon>Actinomycetota</taxon>
        <taxon>Actinomycetes</taxon>
        <taxon>Micrococcales</taxon>
        <taxon>Micrococcaceae</taxon>
        <taxon>Pseudarthrobacter</taxon>
    </lineage>
</organism>
<feature type="compositionally biased region" description="Polar residues" evidence="14">
    <location>
        <begin position="1130"/>
        <end position="1141"/>
    </location>
</feature>